<dbReference type="InterPro" id="IPR003795">
    <property type="entry name" value="DUF192"/>
</dbReference>
<proteinExistence type="predicted"/>
<dbReference type="PANTHER" id="PTHR37953:SF1">
    <property type="entry name" value="UPF0127 PROTEIN MJ1496"/>
    <property type="match status" value="1"/>
</dbReference>
<evidence type="ECO:0000313" key="2">
    <source>
        <dbReference type="EMBL" id="MQR01754.1"/>
    </source>
</evidence>
<dbReference type="OrthoDB" id="5526466at2"/>
<evidence type="ECO:0000256" key="1">
    <source>
        <dbReference type="SAM" id="SignalP"/>
    </source>
</evidence>
<dbReference type="PANTHER" id="PTHR37953">
    <property type="entry name" value="UPF0127 PROTEIN MJ1496"/>
    <property type="match status" value="1"/>
</dbReference>
<dbReference type="InterPro" id="IPR038695">
    <property type="entry name" value="Saro_0823-like_sf"/>
</dbReference>
<feature type="chain" id="PRO_5032696400" evidence="1">
    <location>
        <begin position="33"/>
        <end position="156"/>
    </location>
</feature>
<keyword evidence="3" id="KW-1185">Reference proteome</keyword>
<sequence>MNIQRPFASTTIAVATATIVSALAFAPNFASAQEVQKLPTTPLNIGIRVIQAEVAKSDAQREQGLMFRKKMGANEGMVFIFDQPNGYCMWMKNTLIPLSVAFIDANGKILNIEEMKAQTLDSHCAQGAALYALEMNEGWFKKNNVKANTVIEGIPK</sequence>
<organism evidence="2 3">
    <name type="scientific">Glaciimonas soli</name>
    <dbReference type="NCBI Taxonomy" id="2590999"/>
    <lineage>
        <taxon>Bacteria</taxon>
        <taxon>Pseudomonadati</taxon>
        <taxon>Pseudomonadota</taxon>
        <taxon>Betaproteobacteria</taxon>
        <taxon>Burkholderiales</taxon>
        <taxon>Oxalobacteraceae</taxon>
        <taxon>Glaciimonas</taxon>
    </lineage>
</organism>
<dbReference type="AlphaFoldDB" id="A0A843YVN7"/>
<name>A0A843YVN7_9BURK</name>
<dbReference type="Pfam" id="PF02643">
    <property type="entry name" value="DUF192"/>
    <property type="match status" value="1"/>
</dbReference>
<comment type="caution">
    <text evidence="2">The sequence shown here is derived from an EMBL/GenBank/DDBJ whole genome shotgun (WGS) entry which is preliminary data.</text>
</comment>
<dbReference type="EMBL" id="WINI01000007">
    <property type="protein sequence ID" value="MQR01754.1"/>
    <property type="molecule type" value="Genomic_DNA"/>
</dbReference>
<accession>A0A843YVN7</accession>
<evidence type="ECO:0000313" key="3">
    <source>
        <dbReference type="Proteomes" id="UP000451565"/>
    </source>
</evidence>
<reference evidence="2 3" key="1">
    <citation type="submission" date="2019-10" db="EMBL/GenBank/DDBJ databases">
        <title>Glaciimonas soli sp. nov., a psychrophilic bacterium isolated from the forest soil of a high elevation mountain in Taiwan.</title>
        <authorList>
            <person name="Wang L.-T."/>
            <person name="Shieh W.Y."/>
        </authorList>
    </citation>
    <scope>NUCLEOTIDE SEQUENCE [LARGE SCALE GENOMIC DNA]</scope>
    <source>
        <strain evidence="2 3">GS1</strain>
    </source>
</reference>
<keyword evidence="1" id="KW-0732">Signal</keyword>
<gene>
    <name evidence="2" type="ORF">GEV47_13825</name>
</gene>
<dbReference type="Proteomes" id="UP000451565">
    <property type="component" value="Unassembled WGS sequence"/>
</dbReference>
<dbReference type="RefSeq" id="WP_153235347.1">
    <property type="nucleotide sequence ID" value="NZ_WINI01000007.1"/>
</dbReference>
<dbReference type="Gene3D" id="2.60.120.1140">
    <property type="entry name" value="Protein of unknown function DUF192"/>
    <property type="match status" value="1"/>
</dbReference>
<protein>
    <submittedName>
        <fullName evidence="2">DUF192 domain-containing protein</fullName>
    </submittedName>
</protein>
<feature type="signal peptide" evidence="1">
    <location>
        <begin position="1"/>
        <end position="32"/>
    </location>
</feature>